<name>A0AAV5FED5_ELECO</name>
<accession>A0AAV5FED5</accession>
<organism evidence="1 2">
    <name type="scientific">Eleusine coracana subsp. coracana</name>
    <dbReference type="NCBI Taxonomy" id="191504"/>
    <lineage>
        <taxon>Eukaryota</taxon>
        <taxon>Viridiplantae</taxon>
        <taxon>Streptophyta</taxon>
        <taxon>Embryophyta</taxon>
        <taxon>Tracheophyta</taxon>
        <taxon>Spermatophyta</taxon>
        <taxon>Magnoliopsida</taxon>
        <taxon>Liliopsida</taxon>
        <taxon>Poales</taxon>
        <taxon>Poaceae</taxon>
        <taxon>PACMAD clade</taxon>
        <taxon>Chloridoideae</taxon>
        <taxon>Cynodonteae</taxon>
        <taxon>Eleusininae</taxon>
        <taxon>Eleusine</taxon>
    </lineage>
</organism>
<comment type="caution">
    <text evidence="1">The sequence shown here is derived from an EMBL/GenBank/DDBJ whole genome shotgun (WGS) entry which is preliminary data.</text>
</comment>
<keyword evidence="2" id="KW-1185">Reference proteome</keyword>
<dbReference type="Proteomes" id="UP001054889">
    <property type="component" value="Unassembled WGS sequence"/>
</dbReference>
<proteinExistence type="predicted"/>
<evidence type="ECO:0000313" key="1">
    <source>
        <dbReference type="EMBL" id="GJN33327.1"/>
    </source>
</evidence>
<dbReference type="AlphaFoldDB" id="A0AAV5FED5"/>
<evidence type="ECO:0000313" key="2">
    <source>
        <dbReference type="Proteomes" id="UP001054889"/>
    </source>
</evidence>
<reference evidence="1" key="2">
    <citation type="submission" date="2021-12" db="EMBL/GenBank/DDBJ databases">
        <title>Resequencing data analysis of finger millet.</title>
        <authorList>
            <person name="Hatakeyama M."/>
            <person name="Aluri S."/>
            <person name="Balachadran M.T."/>
            <person name="Sivarajan S.R."/>
            <person name="Poveda L."/>
            <person name="Shimizu-Inatsugi R."/>
            <person name="Schlapbach R."/>
            <person name="Sreeman S.M."/>
            <person name="Shimizu K.K."/>
        </authorList>
    </citation>
    <scope>NUCLEOTIDE SEQUENCE</scope>
</reference>
<reference evidence="1" key="1">
    <citation type="journal article" date="2018" name="DNA Res.">
        <title>Multiple hybrid de novo genome assembly of finger millet, an orphan allotetraploid crop.</title>
        <authorList>
            <person name="Hatakeyama M."/>
            <person name="Aluri S."/>
            <person name="Balachadran M.T."/>
            <person name="Sivarajan S.R."/>
            <person name="Patrignani A."/>
            <person name="Gruter S."/>
            <person name="Poveda L."/>
            <person name="Shimizu-Inatsugi R."/>
            <person name="Baeten J."/>
            <person name="Francoijs K.J."/>
            <person name="Nataraja K.N."/>
            <person name="Reddy Y.A.N."/>
            <person name="Phadnis S."/>
            <person name="Ravikumar R.L."/>
            <person name="Schlapbach R."/>
            <person name="Sreeman S.M."/>
            <person name="Shimizu K.K."/>
        </authorList>
    </citation>
    <scope>NUCLEOTIDE SEQUENCE</scope>
</reference>
<gene>
    <name evidence="1" type="primary">gb21915</name>
    <name evidence="1" type="ORF">PR202_gb21915</name>
</gene>
<dbReference type="PANTHER" id="PTHR33165:SF36">
    <property type="entry name" value="DUF295 DOMAIN-CONTAINING PROTEIN"/>
    <property type="match status" value="1"/>
</dbReference>
<evidence type="ECO:0008006" key="3">
    <source>
        <dbReference type="Google" id="ProtNLM"/>
    </source>
</evidence>
<sequence>MIPCSSSKRHRLPPRGGESWASLHEDLVQLIGWRVLLGDLLDYIRFRTVCSHWNSSTVSPHSRGLVDPRFHPRRWMMFPEGHALYPGHPNLGGYVRFFNLSSGTLVRVHLPLFDDHVVLDSTDGLLLLLHERDTAIRILHPLTGDIAELPPLLPLMRQLEPQKGYHCISEYSGIRELGFLRGVSAAVNVTAAGKVTVIVGH</sequence>
<dbReference type="EMBL" id="BQKI01000084">
    <property type="protein sequence ID" value="GJN33327.1"/>
    <property type="molecule type" value="Genomic_DNA"/>
</dbReference>
<dbReference type="PANTHER" id="PTHR33165">
    <property type="entry name" value="F-BOX DOMAIN CONTAINING PROTEIN-LIKE-RELATED"/>
    <property type="match status" value="1"/>
</dbReference>
<protein>
    <recommendedName>
        <fullName evidence="3">F-box protein</fullName>
    </recommendedName>
</protein>